<proteinExistence type="predicted"/>
<reference evidence="2 3" key="1">
    <citation type="journal article" date="2011" name="J. Gen. Appl. Microbiol.">
        <title>Draft genome sequencing of the enigmatic yeast Saitoella complicata.</title>
        <authorList>
            <person name="Nishida H."/>
            <person name="Hamamoto M."/>
            <person name="Sugiyama J."/>
        </authorList>
    </citation>
    <scope>NUCLEOTIDE SEQUENCE [LARGE SCALE GENOMIC DNA]</scope>
    <source>
        <strain evidence="2 3">NRRL Y-17804</strain>
    </source>
</reference>
<protein>
    <submittedName>
        <fullName evidence="2">Uncharacterized protein</fullName>
    </submittedName>
</protein>
<comment type="caution">
    <text evidence="2">The sequence shown here is derived from an EMBL/GenBank/DDBJ whole genome shotgun (WGS) entry which is preliminary data.</text>
</comment>
<organism evidence="2 3">
    <name type="scientific">Saitoella complicata (strain BCRC 22490 / CBS 7301 / JCM 7358 / NBRC 10748 / NRRL Y-17804)</name>
    <dbReference type="NCBI Taxonomy" id="698492"/>
    <lineage>
        <taxon>Eukaryota</taxon>
        <taxon>Fungi</taxon>
        <taxon>Dikarya</taxon>
        <taxon>Ascomycota</taxon>
        <taxon>Taphrinomycotina</taxon>
        <taxon>Taphrinomycotina incertae sedis</taxon>
        <taxon>Saitoella</taxon>
    </lineage>
</organism>
<dbReference type="AlphaFoldDB" id="A0A0E9NPW8"/>
<evidence type="ECO:0000313" key="3">
    <source>
        <dbReference type="Proteomes" id="UP000033140"/>
    </source>
</evidence>
<sequence length="94" mass="10602">MMFDRESFARVRIRNTGRSGQAFNNGAIDETVPPPSKQQPPPYSAAFPDDTTPTIPDLKPLDPSSIRTRTVALREEINHYVSTIVYSQLKLNRN</sequence>
<dbReference type="EMBL" id="BACD03000054">
    <property type="protein sequence ID" value="GAO51869.1"/>
    <property type="molecule type" value="Genomic_DNA"/>
</dbReference>
<dbReference type="Proteomes" id="UP000033140">
    <property type="component" value="Unassembled WGS sequence"/>
</dbReference>
<feature type="compositionally biased region" description="Pro residues" evidence="1">
    <location>
        <begin position="32"/>
        <end position="43"/>
    </location>
</feature>
<reference evidence="2 3" key="2">
    <citation type="journal article" date="2014" name="J. Gen. Appl. Microbiol.">
        <title>The early diverging ascomycetous budding yeast Saitoella complicata has three histone deacetylases belonging to the Clr6, Hos2, and Rpd3 lineages.</title>
        <authorList>
            <person name="Nishida H."/>
            <person name="Matsumoto T."/>
            <person name="Kondo S."/>
            <person name="Hamamoto M."/>
            <person name="Yoshikawa H."/>
        </authorList>
    </citation>
    <scope>NUCLEOTIDE SEQUENCE [LARGE SCALE GENOMIC DNA]</scope>
    <source>
        <strain evidence="2 3">NRRL Y-17804</strain>
    </source>
</reference>
<keyword evidence="3" id="KW-1185">Reference proteome</keyword>
<evidence type="ECO:0000256" key="1">
    <source>
        <dbReference type="SAM" id="MobiDB-lite"/>
    </source>
</evidence>
<feature type="region of interest" description="Disordered" evidence="1">
    <location>
        <begin position="15"/>
        <end position="63"/>
    </location>
</feature>
<accession>A0A0E9NPW8</accession>
<evidence type="ECO:0000313" key="2">
    <source>
        <dbReference type="EMBL" id="GAO51869.1"/>
    </source>
</evidence>
<reference evidence="2 3" key="3">
    <citation type="journal article" date="2015" name="Genome Announc.">
        <title>Draft Genome Sequence of the Archiascomycetous Yeast Saitoella complicata.</title>
        <authorList>
            <person name="Yamauchi K."/>
            <person name="Kondo S."/>
            <person name="Hamamoto M."/>
            <person name="Takahashi Y."/>
            <person name="Ogura Y."/>
            <person name="Hayashi T."/>
            <person name="Nishida H."/>
        </authorList>
    </citation>
    <scope>NUCLEOTIDE SEQUENCE [LARGE SCALE GENOMIC DNA]</scope>
    <source>
        <strain evidence="2 3">NRRL Y-17804</strain>
    </source>
</reference>
<name>A0A0E9NPW8_SAICN</name>
<gene>
    <name evidence="2" type="ORF">G7K_5960-t1</name>
</gene>